<gene>
    <name evidence="2" type="ORF">C7C56_011930</name>
</gene>
<accession>A0A2U2HLV4</accession>
<sequence length="213" mass="23173">MTSKSLKSLLVVALVAVAAYWYWSPFLALWQLKSAARENDAAAFNERIDFPKVRDSLKSQFSAMFEERLPAAGDLDDPRAKAGAAFGARLGAMIVNKFVDTMVRPETIMRAMQDGRLTAPGAAAPGTQPSGEAGGQAQATKPKLEWTYEREGVNKLVAYATDPQKPTQTNDEKLGLVLERSGFAQWRLTEVRLSGMPQRGAPIAVTVYASPPQ</sequence>
<evidence type="ECO:0000256" key="1">
    <source>
        <dbReference type="SAM" id="MobiDB-lite"/>
    </source>
</evidence>
<dbReference type="AlphaFoldDB" id="A0A2U2HLV4"/>
<feature type="compositionally biased region" description="Low complexity" evidence="1">
    <location>
        <begin position="118"/>
        <end position="127"/>
    </location>
</feature>
<feature type="region of interest" description="Disordered" evidence="1">
    <location>
        <begin position="118"/>
        <end position="141"/>
    </location>
</feature>
<reference evidence="2 3" key="1">
    <citation type="submission" date="2018-04" db="EMBL/GenBank/DDBJ databases">
        <title>Massilia violaceinigra sp. nov., a novel purple-pigmented bacterium isolated from Tianshan glacier, Xinjiang, China.</title>
        <authorList>
            <person name="Wang H."/>
        </authorList>
    </citation>
    <scope>NUCLEOTIDE SEQUENCE [LARGE SCALE GENOMIC DNA]</scope>
    <source>
        <strain evidence="2 3">B448-2</strain>
    </source>
</reference>
<dbReference type="OrthoDB" id="8706891at2"/>
<dbReference type="InterPro" id="IPR021330">
    <property type="entry name" value="DUF2939"/>
</dbReference>
<keyword evidence="3" id="KW-1185">Reference proteome</keyword>
<dbReference type="EMBL" id="PXWF02000196">
    <property type="protein sequence ID" value="PWF48422.1"/>
    <property type="molecule type" value="Genomic_DNA"/>
</dbReference>
<proteinExistence type="predicted"/>
<organism evidence="2 3">
    <name type="scientific">Massilia glaciei</name>
    <dbReference type="NCBI Taxonomy" id="1524097"/>
    <lineage>
        <taxon>Bacteria</taxon>
        <taxon>Pseudomonadati</taxon>
        <taxon>Pseudomonadota</taxon>
        <taxon>Betaproteobacteria</taxon>
        <taxon>Burkholderiales</taxon>
        <taxon>Oxalobacteraceae</taxon>
        <taxon>Telluria group</taxon>
        <taxon>Massilia</taxon>
    </lineage>
</organism>
<evidence type="ECO:0000313" key="2">
    <source>
        <dbReference type="EMBL" id="PWF48422.1"/>
    </source>
</evidence>
<evidence type="ECO:0000313" key="3">
    <source>
        <dbReference type="Proteomes" id="UP000241421"/>
    </source>
</evidence>
<dbReference type="RefSeq" id="WP_106757616.1">
    <property type="nucleotide sequence ID" value="NZ_PXWF02000196.1"/>
</dbReference>
<protein>
    <submittedName>
        <fullName evidence="2">DUF2939 domain-containing protein</fullName>
    </submittedName>
</protein>
<comment type="caution">
    <text evidence="2">The sequence shown here is derived from an EMBL/GenBank/DDBJ whole genome shotgun (WGS) entry which is preliminary data.</text>
</comment>
<name>A0A2U2HLV4_9BURK</name>
<dbReference type="Pfam" id="PF11159">
    <property type="entry name" value="DUF2939"/>
    <property type="match status" value="1"/>
</dbReference>
<dbReference type="Proteomes" id="UP000241421">
    <property type="component" value="Unassembled WGS sequence"/>
</dbReference>